<dbReference type="GO" id="GO:0016233">
    <property type="term" value="P:telomere capping"/>
    <property type="evidence" value="ECO:0007669"/>
    <property type="project" value="TreeGrafter"/>
</dbReference>
<feature type="compositionally biased region" description="Basic and acidic residues" evidence="9">
    <location>
        <begin position="376"/>
        <end position="386"/>
    </location>
</feature>
<evidence type="ECO:0000256" key="1">
    <source>
        <dbReference type="ARBA" id="ARBA00004123"/>
    </source>
</evidence>
<evidence type="ECO:0000256" key="2">
    <source>
        <dbReference type="ARBA" id="ARBA00004574"/>
    </source>
</evidence>
<comment type="similarity">
    <text evidence="3">Belongs to the telombin family.</text>
</comment>
<dbReference type="Pfam" id="PF02765">
    <property type="entry name" value="POT1"/>
    <property type="match status" value="1"/>
</dbReference>
<evidence type="ECO:0000256" key="9">
    <source>
        <dbReference type="SAM" id="MobiDB-lite"/>
    </source>
</evidence>
<dbReference type="GO" id="GO:0000783">
    <property type="term" value="C:nuclear telomere cap complex"/>
    <property type="evidence" value="ECO:0007669"/>
    <property type="project" value="TreeGrafter"/>
</dbReference>
<keyword evidence="5" id="KW-0158">Chromosome</keyword>
<dbReference type="GO" id="GO:0098505">
    <property type="term" value="F:G-rich strand telomeric DNA binding"/>
    <property type="evidence" value="ECO:0007669"/>
    <property type="project" value="TreeGrafter"/>
</dbReference>
<protein>
    <recommendedName>
        <fullName evidence="4">Protection of telomeres protein 1</fullName>
    </recommendedName>
</protein>
<evidence type="ECO:0000313" key="12">
    <source>
        <dbReference type="EMBL" id="KAH6892144.1"/>
    </source>
</evidence>
<dbReference type="PANTHER" id="PTHR14513:SF0">
    <property type="entry name" value="PROTECTION OF TELOMERES PROTEIN 1"/>
    <property type="match status" value="1"/>
</dbReference>
<evidence type="ECO:0000259" key="11">
    <source>
        <dbReference type="Pfam" id="PF16686"/>
    </source>
</evidence>
<keyword evidence="8" id="KW-0539">Nucleus</keyword>
<evidence type="ECO:0000256" key="7">
    <source>
        <dbReference type="ARBA" id="ARBA00023125"/>
    </source>
</evidence>
<name>A0A9P8W9Q4_9HYPO</name>
<reference evidence="12 13" key="1">
    <citation type="journal article" date="2021" name="Nat. Commun.">
        <title>Genetic determinants of endophytism in the Arabidopsis root mycobiome.</title>
        <authorList>
            <person name="Mesny F."/>
            <person name="Miyauchi S."/>
            <person name="Thiergart T."/>
            <person name="Pickel B."/>
            <person name="Atanasova L."/>
            <person name="Karlsson M."/>
            <person name="Huettel B."/>
            <person name="Barry K.W."/>
            <person name="Haridas S."/>
            <person name="Chen C."/>
            <person name="Bauer D."/>
            <person name="Andreopoulos W."/>
            <person name="Pangilinan J."/>
            <person name="LaButti K."/>
            <person name="Riley R."/>
            <person name="Lipzen A."/>
            <person name="Clum A."/>
            <person name="Drula E."/>
            <person name="Henrissat B."/>
            <person name="Kohler A."/>
            <person name="Grigoriev I.V."/>
            <person name="Martin F.M."/>
            <person name="Hacquard S."/>
        </authorList>
    </citation>
    <scope>NUCLEOTIDE SEQUENCE [LARGE SCALE GENOMIC DNA]</scope>
    <source>
        <strain evidence="12 13">MPI-CAGE-CH-0241</strain>
    </source>
</reference>
<dbReference type="Pfam" id="PF16686">
    <property type="entry name" value="POT1PC"/>
    <property type="match status" value="1"/>
</dbReference>
<comment type="caution">
    <text evidence="12">The sequence shown here is derived from an EMBL/GenBank/DDBJ whole genome shotgun (WGS) entry which is preliminary data.</text>
</comment>
<dbReference type="InterPro" id="IPR012340">
    <property type="entry name" value="NA-bd_OB-fold"/>
</dbReference>
<proteinExistence type="inferred from homology"/>
<keyword evidence="6" id="KW-0779">Telomere</keyword>
<dbReference type="OrthoDB" id="2186770at2759"/>
<dbReference type="InterPro" id="IPR028389">
    <property type="entry name" value="POT1"/>
</dbReference>
<feature type="region of interest" description="Disordered" evidence="9">
    <location>
        <begin position="602"/>
        <end position="634"/>
    </location>
</feature>
<dbReference type="InterPro" id="IPR011564">
    <property type="entry name" value="Telomer_end-bd_POT1/Cdc13"/>
</dbReference>
<gene>
    <name evidence="12" type="ORF">B0T10DRAFT_286303</name>
</gene>
<dbReference type="FunFam" id="2.40.50.140:FF:000303">
    <property type="entry name" value="Protection of telomeres protein 1"/>
    <property type="match status" value="1"/>
</dbReference>
<evidence type="ECO:0000313" key="13">
    <source>
        <dbReference type="Proteomes" id="UP000777438"/>
    </source>
</evidence>
<feature type="domain" description="Protection of telomeres protein 1 ssDNA-binding" evidence="11">
    <location>
        <begin position="190"/>
        <end position="357"/>
    </location>
</feature>
<dbReference type="AlphaFoldDB" id="A0A9P8W9Q4"/>
<evidence type="ECO:0000256" key="4">
    <source>
        <dbReference type="ARBA" id="ARBA00015253"/>
    </source>
</evidence>
<evidence type="ECO:0000256" key="8">
    <source>
        <dbReference type="ARBA" id="ARBA00023242"/>
    </source>
</evidence>
<sequence length="680" mass="76770">MSPSQQPPSTFSLPPGYVSIRDVFDGKVREKSKVSMVGIVTDIRPPVPTRREDWKCQIRFFDSSVEDDEDASLEINIFRPKDELPDARCGDVVLVHNAKLQKYHMQDHSLLTAWDTKIYIYRAADIPKPPGNASSAMRPAVNPKGGAPTPKDHELISRMFHAVSKDRVPDPVEFETMKVQAANVKNKFRLLKDVVDGQFCDIVALVVRAPYDVGDKITLWVSDLTENPAFFHYAFGGASLAEGRDGDPHGYTSGFSKPISNSDWTGPFGKKSMQITCYEPHATAIRETQISAGSWVTVRNLQIKFGHNAANLEGYLREDRGASGIKIGIWSLEPGDDPKTIDPNLKEALRRKRDYERAKKEQLKEIAGAAKAGQRRKAEMPTEQETKKRKTRNRKKRQRSDIEPEEEIERGEMAPDKMEPEPIPLPDLTVQVKCEHQDKPTSRIADMLEPVLHPTTIDGKPVKLQLPFVNNNYRANVRVVDFLPSKLEAFAFPKKPSQYDVLSDNDDSDSGSDSELDMMTDFTTVRNWEWRFYLQLEDAVVPPNQQKNRVWVAVDNQAAQYLLNLDASDLRRDKDSLNTLRQTLFLLWGELEENNLHEQANKAKSIKAAKGDKPPPDSDDDEAPAPKTNGQTQVANRPFACCIRQYGVKVRETDETKADAGQGRRWQKMFGLFGTKIISK</sequence>
<dbReference type="GO" id="GO:0010521">
    <property type="term" value="F:telomerase inhibitor activity"/>
    <property type="evidence" value="ECO:0007669"/>
    <property type="project" value="TreeGrafter"/>
</dbReference>
<dbReference type="Gene3D" id="2.40.50.140">
    <property type="entry name" value="Nucleic acid-binding proteins"/>
    <property type="match status" value="2"/>
</dbReference>
<evidence type="ECO:0000256" key="3">
    <source>
        <dbReference type="ARBA" id="ARBA00008442"/>
    </source>
</evidence>
<evidence type="ECO:0000256" key="5">
    <source>
        <dbReference type="ARBA" id="ARBA00022454"/>
    </source>
</evidence>
<dbReference type="PANTHER" id="PTHR14513">
    <property type="entry name" value="PROTECTION OF TELOMERES 1"/>
    <property type="match status" value="1"/>
</dbReference>
<organism evidence="12 13">
    <name type="scientific">Thelonectria olida</name>
    <dbReference type="NCBI Taxonomy" id="1576542"/>
    <lineage>
        <taxon>Eukaryota</taxon>
        <taxon>Fungi</taxon>
        <taxon>Dikarya</taxon>
        <taxon>Ascomycota</taxon>
        <taxon>Pezizomycotina</taxon>
        <taxon>Sordariomycetes</taxon>
        <taxon>Hypocreomycetidae</taxon>
        <taxon>Hypocreales</taxon>
        <taxon>Nectriaceae</taxon>
        <taxon>Thelonectria</taxon>
    </lineage>
</organism>
<dbReference type="InterPro" id="IPR032042">
    <property type="entry name" value="POT1PC"/>
</dbReference>
<feature type="region of interest" description="Disordered" evidence="9">
    <location>
        <begin position="360"/>
        <end position="424"/>
    </location>
</feature>
<feature type="compositionally biased region" description="Basic and acidic residues" evidence="9">
    <location>
        <begin position="410"/>
        <end position="420"/>
    </location>
</feature>
<dbReference type="GO" id="GO:0032210">
    <property type="term" value="P:regulation of telomere maintenance via telomerase"/>
    <property type="evidence" value="ECO:0007669"/>
    <property type="project" value="TreeGrafter"/>
</dbReference>
<feature type="domain" description="Telomeric single stranded DNA binding POT1/Cdc13" evidence="10">
    <location>
        <begin position="29"/>
        <end position="106"/>
    </location>
</feature>
<keyword evidence="7" id="KW-0238">DNA-binding</keyword>
<feature type="compositionally biased region" description="Basic residues" evidence="9">
    <location>
        <begin position="387"/>
        <end position="398"/>
    </location>
</feature>
<dbReference type="EMBL" id="JAGPYM010000007">
    <property type="protein sequence ID" value="KAH6892144.1"/>
    <property type="molecule type" value="Genomic_DNA"/>
</dbReference>
<evidence type="ECO:0000259" key="10">
    <source>
        <dbReference type="Pfam" id="PF02765"/>
    </source>
</evidence>
<dbReference type="SUPFAM" id="SSF50249">
    <property type="entry name" value="Nucleic acid-binding proteins"/>
    <property type="match status" value="2"/>
</dbReference>
<evidence type="ECO:0000256" key="6">
    <source>
        <dbReference type="ARBA" id="ARBA00022895"/>
    </source>
</evidence>
<keyword evidence="13" id="KW-1185">Reference proteome</keyword>
<comment type="subcellular location">
    <subcellularLocation>
        <location evidence="2">Chromosome</location>
        <location evidence="2">Telomere</location>
    </subcellularLocation>
    <subcellularLocation>
        <location evidence="1">Nucleus</location>
    </subcellularLocation>
</comment>
<dbReference type="Proteomes" id="UP000777438">
    <property type="component" value="Unassembled WGS sequence"/>
</dbReference>
<accession>A0A9P8W9Q4</accession>